<dbReference type="PANTHER" id="PTHR39181:SF1">
    <property type="entry name" value="TYROSINE-PROTEIN PHOSPHATASE YWQE"/>
    <property type="match status" value="1"/>
</dbReference>
<dbReference type="PIRSF" id="PIRSF016557">
    <property type="entry name" value="Caps_synth_CpsB"/>
    <property type="match status" value="1"/>
</dbReference>
<accession>A0A1D2YVZ7</accession>
<keyword evidence="3 5" id="KW-0904">Protein phosphatase</keyword>
<dbReference type="Gene3D" id="3.20.20.140">
    <property type="entry name" value="Metal-dependent hydrolases"/>
    <property type="match status" value="1"/>
</dbReference>
<comment type="similarity">
    <text evidence="1 5">Belongs to the metallo-dependent hydrolases superfamily. CpsB/CapC family.</text>
</comment>
<protein>
    <recommendedName>
        <fullName evidence="5">Tyrosine-protein phosphatase</fullName>
        <ecNumber evidence="5">3.1.3.48</ecNumber>
    </recommendedName>
</protein>
<gene>
    <name evidence="6" type="ORF">BHF71_01060</name>
</gene>
<comment type="caution">
    <text evidence="6">The sequence shown here is derived from an EMBL/GenBank/DDBJ whole genome shotgun (WGS) entry which is preliminary data.</text>
</comment>
<organism evidence="6 7">
    <name type="scientific">Vulcanibacillus modesticaldus</name>
    <dbReference type="NCBI Taxonomy" id="337097"/>
    <lineage>
        <taxon>Bacteria</taxon>
        <taxon>Bacillati</taxon>
        <taxon>Bacillota</taxon>
        <taxon>Bacilli</taxon>
        <taxon>Bacillales</taxon>
        <taxon>Bacillaceae</taxon>
        <taxon>Vulcanibacillus</taxon>
    </lineage>
</organism>
<evidence type="ECO:0000256" key="3">
    <source>
        <dbReference type="ARBA" id="ARBA00022912"/>
    </source>
</evidence>
<dbReference type="GO" id="GO:0004725">
    <property type="term" value="F:protein tyrosine phosphatase activity"/>
    <property type="evidence" value="ECO:0007669"/>
    <property type="project" value="UniProtKB-UniRule"/>
</dbReference>
<dbReference type="InterPro" id="IPR016667">
    <property type="entry name" value="Caps_polysacc_synth_CpsB/CapC"/>
</dbReference>
<dbReference type="Proteomes" id="UP000243739">
    <property type="component" value="Unassembled WGS sequence"/>
</dbReference>
<dbReference type="SUPFAM" id="SSF89550">
    <property type="entry name" value="PHP domain-like"/>
    <property type="match status" value="1"/>
</dbReference>
<proteinExistence type="inferred from homology"/>
<keyword evidence="2 5" id="KW-0378">Hydrolase</keyword>
<dbReference type="InterPro" id="IPR016195">
    <property type="entry name" value="Pol/histidinol_Pase-like"/>
</dbReference>
<dbReference type="RefSeq" id="WP_069656282.1">
    <property type="nucleotide sequence ID" value="NZ_MIJF01000013.1"/>
</dbReference>
<dbReference type="EMBL" id="MIJF01000013">
    <property type="protein sequence ID" value="OEF99795.1"/>
    <property type="molecule type" value="Genomic_DNA"/>
</dbReference>
<dbReference type="AlphaFoldDB" id="A0A1D2YVZ7"/>
<dbReference type="GO" id="GO:0030145">
    <property type="term" value="F:manganese ion binding"/>
    <property type="evidence" value="ECO:0007669"/>
    <property type="project" value="UniProtKB-UniRule"/>
</dbReference>
<dbReference type="PANTHER" id="PTHR39181">
    <property type="entry name" value="TYROSINE-PROTEIN PHOSPHATASE YWQE"/>
    <property type="match status" value="1"/>
</dbReference>
<evidence type="ECO:0000313" key="6">
    <source>
        <dbReference type="EMBL" id="OEF99795.1"/>
    </source>
</evidence>
<dbReference type="Pfam" id="PF19567">
    <property type="entry name" value="CpsB_CapC"/>
    <property type="match status" value="1"/>
</dbReference>
<evidence type="ECO:0000256" key="1">
    <source>
        <dbReference type="ARBA" id="ARBA00005750"/>
    </source>
</evidence>
<keyword evidence="7" id="KW-1185">Reference proteome</keyword>
<evidence type="ECO:0000256" key="5">
    <source>
        <dbReference type="PIRNR" id="PIRNR016557"/>
    </source>
</evidence>
<comment type="catalytic activity">
    <reaction evidence="4 5">
        <text>O-phospho-L-tyrosyl-[protein] + H2O = L-tyrosyl-[protein] + phosphate</text>
        <dbReference type="Rhea" id="RHEA:10684"/>
        <dbReference type="Rhea" id="RHEA-COMP:10136"/>
        <dbReference type="Rhea" id="RHEA-COMP:20101"/>
        <dbReference type="ChEBI" id="CHEBI:15377"/>
        <dbReference type="ChEBI" id="CHEBI:43474"/>
        <dbReference type="ChEBI" id="CHEBI:46858"/>
        <dbReference type="ChEBI" id="CHEBI:61978"/>
        <dbReference type="EC" id="3.1.3.48"/>
    </reaction>
</comment>
<evidence type="ECO:0000313" key="7">
    <source>
        <dbReference type="Proteomes" id="UP000243739"/>
    </source>
</evidence>
<reference evidence="6 7" key="1">
    <citation type="submission" date="2016-09" db="EMBL/GenBank/DDBJ databases">
        <title>Draft genome sequence for the type strain of Vulcanibacillus modesticaldus BR, a strictly anaerobic, moderately thermophilic, and nitrate-reducing bacterium from deep sea-hydrothermal vents of the Mid-Atlantic Ridge.</title>
        <authorList>
            <person name="Abin C.A."/>
            <person name="Hollibaugh J.T."/>
        </authorList>
    </citation>
    <scope>NUCLEOTIDE SEQUENCE [LARGE SCALE GENOMIC DNA]</scope>
    <source>
        <strain evidence="6 7">BR</strain>
    </source>
</reference>
<dbReference type="EC" id="3.1.3.48" evidence="5"/>
<dbReference type="OrthoDB" id="9788539at2"/>
<name>A0A1D2YVZ7_9BACI</name>
<dbReference type="STRING" id="337097.BHF71_01060"/>
<evidence type="ECO:0000256" key="4">
    <source>
        <dbReference type="ARBA" id="ARBA00051722"/>
    </source>
</evidence>
<evidence type="ECO:0000256" key="2">
    <source>
        <dbReference type="ARBA" id="ARBA00022801"/>
    </source>
</evidence>
<sequence length="255" mass="28884">MVDLHSHILPVDDGAKDWEESLAMVKQAARDGIQTIVVTPHHKKDTYVVDPVDIMAKVTLLNERIKEEGLEVTILPGSEIQVYEDYVIDLKKGNLLTINDHKYVFLEFPYDRVPVGAEQLVFEIQLAGYIPIIPHPERNREIRENPIKIYQLVKKGALTQITAASLLGKFGKEVQKFTLELIDGNLTHFLATDAHSSRGHRGVMLKAGYQALEDFAGENLVEQFKQNARAVIEGKDIYVDMPEKIMKKKRILGLF</sequence>